<dbReference type="AlphaFoldDB" id="A0A316ZGK8"/>
<dbReference type="GO" id="GO:0005096">
    <property type="term" value="F:GTPase activator activity"/>
    <property type="evidence" value="ECO:0007669"/>
    <property type="project" value="TreeGrafter"/>
</dbReference>
<dbReference type="SUPFAM" id="SSF48350">
    <property type="entry name" value="GTPase activation domain, GAP"/>
    <property type="match status" value="1"/>
</dbReference>
<dbReference type="InterPro" id="IPR000857">
    <property type="entry name" value="MyTH4_dom"/>
</dbReference>
<dbReference type="GO" id="GO:0005737">
    <property type="term" value="C:cytoplasm"/>
    <property type="evidence" value="ECO:0007669"/>
    <property type="project" value="TreeGrafter"/>
</dbReference>
<feature type="domain" description="Rho-GAP" evidence="1">
    <location>
        <begin position="218"/>
        <end position="417"/>
    </location>
</feature>
<keyword evidence="4" id="KW-1185">Reference proteome</keyword>
<dbReference type="Proteomes" id="UP000245946">
    <property type="component" value="Unassembled WGS sequence"/>
</dbReference>
<evidence type="ECO:0000259" key="1">
    <source>
        <dbReference type="PROSITE" id="PS50238"/>
    </source>
</evidence>
<dbReference type="OrthoDB" id="437889at2759"/>
<dbReference type="Pfam" id="PF00784">
    <property type="entry name" value="MyTH4"/>
    <property type="match status" value="1"/>
</dbReference>
<dbReference type="GO" id="GO:0005856">
    <property type="term" value="C:cytoskeleton"/>
    <property type="evidence" value="ECO:0007669"/>
    <property type="project" value="InterPro"/>
</dbReference>
<dbReference type="GeneID" id="37268040"/>
<dbReference type="Gene3D" id="1.25.40.530">
    <property type="entry name" value="MyTH4 domain"/>
    <property type="match status" value="1"/>
</dbReference>
<reference evidence="3 4" key="1">
    <citation type="journal article" date="2018" name="Mol. Biol. Evol.">
        <title>Broad Genomic Sampling Reveals a Smut Pathogenic Ancestry of the Fungal Clade Ustilaginomycotina.</title>
        <authorList>
            <person name="Kijpornyongpan T."/>
            <person name="Mondo S.J."/>
            <person name="Barry K."/>
            <person name="Sandor L."/>
            <person name="Lee J."/>
            <person name="Lipzen A."/>
            <person name="Pangilinan J."/>
            <person name="LaButti K."/>
            <person name="Hainaut M."/>
            <person name="Henrissat B."/>
            <person name="Grigoriev I.V."/>
            <person name="Spatafora J.W."/>
            <person name="Aime M.C."/>
        </authorList>
    </citation>
    <scope>NUCLEOTIDE SEQUENCE [LARGE SCALE GENOMIC DNA]</scope>
    <source>
        <strain evidence="3 4">MCA 4186</strain>
    </source>
</reference>
<dbReference type="RefSeq" id="XP_025600351.1">
    <property type="nucleotide sequence ID" value="XM_025740494.1"/>
</dbReference>
<dbReference type="InterPro" id="IPR000198">
    <property type="entry name" value="RhoGAP_dom"/>
</dbReference>
<dbReference type="InterPro" id="IPR008936">
    <property type="entry name" value="Rho_GTPase_activation_prot"/>
</dbReference>
<organism evidence="3 4">
    <name type="scientific">Tilletiopsis washingtonensis</name>
    <dbReference type="NCBI Taxonomy" id="58919"/>
    <lineage>
        <taxon>Eukaryota</taxon>
        <taxon>Fungi</taxon>
        <taxon>Dikarya</taxon>
        <taxon>Basidiomycota</taxon>
        <taxon>Ustilaginomycotina</taxon>
        <taxon>Exobasidiomycetes</taxon>
        <taxon>Entylomatales</taxon>
        <taxon>Entylomatales incertae sedis</taxon>
        <taxon>Tilletiopsis</taxon>
    </lineage>
</organism>
<dbReference type="InterPro" id="IPR038185">
    <property type="entry name" value="MyTH4_dom_sf"/>
</dbReference>
<feature type="domain" description="MyTH4" evidence="2">
    <location>
        <begin position="12"/>
        <end position="207"/>
    </location>
</feature>
<evidence type="ECO:0000259" key="2">
    <source>
        <dbReference type="PROSITE" id="PS51016"/>
    </source>
</evidence>
<dbReference type="PANTHER" id="PTHR45876">
    <property type="entry name" value="FI04035P"/>
    <property type="match status" value="1"/>
</dbReference>
<dbReference type="PROSITE" id="PS51016">
    <property type="entry name" value="MYTH4"/>
    <property type="match status" value="1"/>
</dbReference>
<sequence>MLRVPVQKLARWQRTPISAPLLSLEKAEERADAVRIFKVILRVCGDRDAPVFWPSVPEPAELGYGTVPKRVPVLSGGSPLPDGSTLAGDKLLGPSVREEQRWLLEKGILSSPALRDEVYVQCLKQMTDNPGRDSFVLAWQLLGTLLVCFPPSKEASSAGCAAANTRSEDDATIIGILARHAASRLASICQRGPRGRVPSLDEVEYAMDAAFAPSVFGQSLDIVMDRQKEAYPDVQVPIALVFLCDGLLALNAHKRAGLFRLTAEPALVTTLRLRLDRGHYSLDGLVAEGEDGETLSAVLVSTLKLFLRELDPPLVPSEAYQTALGASHNPARVVEHVLRLPSINIRSLAYLIKWLQGFCTPKVAAAAVITPEALAAAFAPNLLRDPRPSTTLEEAAANSNLEARYVLTLLRDLPCQALLRGK</sequence>
<dbReference type="SMART" id="SM00324">
    <property type="entry name" value="RhoGAP"/>
    <property type="match status" value="1"/>
</dbReference>
<dbReference type="Pfam" id="PF00620">
    <property type="entry name" value="RhoGAP"/>
    <property type="match status" value="1"/>
</dbReference>
<proteinExistence type="predicted"/>
<dbReference type="STRING" id="58919.A0A316ZGK8"/>
<dbReference type="GO" id="GO:0007165">
    <property type="term" value="P:signal transduction"/>
    <property type="evidence" value="ECO:0007669"/>
    <property type="project" value="InterPro"/>
</dbReference>
<dbReference type="Gene3D" id="1.10.555.10">
    <property type="entry name" value="Rho GTPase activation protein"/>
    <property type="match status" value="1"/>
</dbReference>
<dbReference type="PANTHER" id="PTHR45876:SF8">
    <property type="entry name" value="FI04035P"/>
    <property type="match status" value="1"/>
</dbReference>
<evidence type="ECO:0000313" key="3">
    <source>
        <dbReference type="EMBL" id="PWO00073.1"/>
    </source>
</evidence>
<evidence type="ECO:0000313" key="4">
    <source>
        <dbReference type="Proteomes" id="UP000245946"/>
    </source>
</evidence>
<dbReference type="SMART" id="SM00139">
    <property type="entry name" value="MyTH4"/>
    <property type="match status" value="1"/>
</dbReference>
<name>A0A316ZGK8_9BASI</name>
<dbReference type="EMBL" id="KZ819286">
    <property type="protein sequence ID" value="PWO00073.1"/>
    <property type="molecule type" value="Genomic_DNA"/>
</dbReference>
<gene>
    <name evidence="3" type="ORF">FA09DRAFT_305141</name>
</gene>
<protein>
    <submittedName>
        <fullName evidence="3">Rho GTPase activation protein</fullName>
    </submittedName>
</protein>
<feature type="non-terminal residue" evidence="3">
    <location>
        <position position="422"/>
    </location>
</feature>
<dbReference type="PROSITE" id="PS50238">
    <property type="entry name" value="RHOGAP"/>
    <property type="match status" value="1"/>
</dbReference>
<accession>A0A316ZGK8</accession>